<dbReference type="Gene3D" id="3.20.20.450">
    <property type="entry name" value="EAL domain"/>
    <property type="match status" value="1"/>
</dbReference>
<feature type="transmembrane region" description="Helical" evidence="1">
    <location>
        <begin position="207"/>
        <end position="227"/>
    </location>
</feature>
<dbReference type="Proteomes" id="UP000663937">
    <property type="component" value="Chromosome"/>
</dbReference>
<evidence type="ECO:0000313" key="5">
    <source>
        <dbReference type="Proteomes" id="UP000663937"/>
    </source>
</evidence>
<dbReference type="InterPro" id="IPR029787">
    <property type="entry name" value="Nucleotide_cyclase"/>
</dbReference>
<dbReference type="Pfam" id="PF00990">
    <property type="entry name" value="GGDEF"/>
    <property type="match status" value="1"/>
</dbReference>
<dbReference type="InterPro" id="IPR000160">
    <property type="entry name" value="GGDEF_dom"/>
</dbReference>
<reference evidence="4" key="1">
    <citation type="submission" date="2021-03" db="EMBL/GenBank/DDBJ databases">
        <title>Pengzhenrongella sicca gen. nov., sp. nov., a new member of suborder Micrococcineae isolated from High-Arctic tundra soil.</title>
        <authorList>
            <person name="Peng F."/>
        </authorList>
    </citation>
    <scope>NUCLEOTIDE SEQUENCE</scope>
    <source>
        <strain evidence="4">LRZ-2</strain>
    </source>
</reference>
<dbReference type="InterPro" id="IPR043128">
    <property type="entry name" value="Rev_trsase/Diguanyl_cyclase"/>
</dbReference>
<name>A0A8A4ZBB5_9MICO</name>
<dbReference type="CDD" id="cd01948">
    <property type="entry name" value="EAL"/>
    <property type="match status" value="1"/>
</dbReference>
<dbReference type="SUPFAM" id="SSF141868">
    <property type="entry name" value="EAL domain-like"/>
    <property type="match status" value="1"/>
</dbReference>
<dbReference type="PROSITE" id="PS50887">
    <property type="entry name" value="GGDEF"/>
    <property type="match status" value="1"/>
</dbReference>
<feature type="domain" description="EAL" evidence="2">
    <location>
        <begin position="502"/>
        <end position="755"/>
    </location>
</feature>
<evidence type="ECO:0000259" key="3">
    <source>
        <dbReference type="PROSITE" id="PS50887"/>
    </source>
</evidence>
<sequence>MDSWLRSPALPTGPRRCVRVGLWLLAALVAAGLAVCAPPLRGRLDGSLVGPGLQSAVAVVGAALIFVRVRWVPHARLAWSLIGTALLLNVAAGLYDATVVQAQSPAPSPSWADVGWLAFYPLAFGCVALLLKAKVVRWHASIWLDGLVAACGLGALAVAFVFTRLLTPGLGTTAQVATALAYPAADLLLAILLVGSLGVMGWRAGPTWWLLIAALSWTILGDTLYLAQSAAGTYQPGGWLETTWLIGSALGAVAAWGDDTERPPRELGDWALIAVPMLFATTSVGLLVIERPDGRGTSDAVVVLAGAAILLALTRTTLTLRELRSLAQARREARTDELTELPNRRALLELLTASIDAGAGGARHALLLIDLDRFKEINDSLGHLVGDQLLRLVGPRLASVLPAGAVLARLGGDEFGVVLPGAGKAAASRVAHAMGTALGGPFALDGMPMHIAASVGIALCPAHGTTSTVLLQCADLAMYKAKRAGSGFTIYEAGDASGALERQRMVEDLRVGLSTGQLVVHFQPKLELATGRIAGAEALVRWQHPTRGLVYPDSFLPHAEQAGLMRVIAHQVLEQSLAAAATWRARGYDMHVAVNLSASDLHDAALPDEVAAALRRFALPPDALVIEITEHVLMVDAALTGQVLAALRALGVLLAVDDYGTGYSSLAYLHDLPVDELKLDRRFVTPLRADARAAAIVRSTVALSHALGMAMLAEGVEDQFVLDALTAWGCDLAQGYHIAPPMSSADLDLWLARRAQPAAAAAIAAAAGGPPPGV</sequence>
<feature type="transmembrane region" description="Helical" evidence="1">
    <location>
        <begin position="270"/>
        <end position="289"/>
    </location>
</feature>
<gene>
    <name evidence="4" type="ORF">J4E96_18715</name>
</gene>
<evidence type="ECO:0000256" key="1">
    <source>
        <dbReference type="SAM" id="Phobius"/>
    </source>
</evidence>
<protein>
    <submittedName>
        <fullName evidence="4">EAL domain-containing protein</fullName>
    </submittedName>
</protein>
<dbReference type="InterPro" id="IPR035919">
    <property type="entry name" value="EAL_sf"/>
</dbReference>
<dbReference type="Pfam" id="PF00563">
    <property type="entry name" value="EAL"/>
    <property type="match status" value="1"/>
</dbReference>
<dbReference type="KEGG" id="psic:J4E96_18715"/>
<feature type="transmembrane region" description="Helical" evidence="1">
    <location>
        <begin position="76"/>
        <end position="94"/>
    </location>
</feature>
<feature type="domain" description="GGDEF" evidence="3">
    <location>
        <begin position="362"/>
        <end position="493"/>
    </location>
</feature>
<dbReference type="PANTHER" id="PTHR33121:SF70">
    <property type="entry name" value="SIGNALING PROTEIN YKOW"/>
    <property type="match status" value="1"/>
</dbReference>
<feature type="transmembrane region" description="Helical" evidence="1">
    <location>
        <begin position="301"/>
        <end position="320"/>
    </location>
</feature>
<dbReference type="SMART" id="SM00267">
    <property type="entry name" value="GGDEF"/>
    <property type="match status" value="1"/>
</dbReference>
<dbReference type="SMART" id="SM00052">
    <property type="entry name" value="EAL"/>
    <property type="match status" value="1"/>
</dbReference>
<evidence type="ECO:0000259" key="2">
    <source>
        <dbReference type="PROSITE" id="PS50883"/>
    </source>
</evidence>
<dbReference type="SUPFAM" id="SSF55073">
    <property type="entry name" value="Nucleotide cyclase"/>
    <property type="match status" value="1"/>
</dbReference>
<dbReference type="PROSITE" id="PS50883">
    <property type="entry name" value="EAL"/>
    <property type="match status" value="1"/>
</dbReference>
<dbReference type="AlphaFoldDB" id="A0A8A4ZBB5"/>
<proteinExistence type="predicted"/>
<dbReference type="InterPro" id="IPR001633">
    <property type="entry name" value="EAL_dom"/>
</dbReference>
<accession>A0A8A4ZBB5</accession>
<keyword evidence="1" id="KW-0812">Transmembrane</keyword>
<evidence type="ECO:0000313" key="4">
    <source>
        <dbReference type="EMBL" id="QTE29280.1"/>
    </source>
</evidence>
<dbReference type="RefSeq" id="WP_227423551.1">
    <property type="nucleotide sequence ID" value="NZ_CP071868.1"/>
</dbReference>
<dbReference type="PANTHER" id="PTHR33121">
    <property type="entry name" value="CYCLIC DI-GMP PHOSPHODIESTERASE PDEF"/>
    <property type="match status" value="1"/>
</dbReference>
<feature type="transmembrane region" description="Helical" evidence="1">
    <location>
        <begin position="52"/>
        <end position="69"/>
    </location>
</feature>
<keyword evidence="1" id="KW-1133">Transmembrane helix</keyword>
<dbReference type="GO" id="GO:0071111">
    <property type="term" value="F:cyclic-guanylate-specific phosphodiesterase activity"/>
    <property type="evidence" value="ECO:0007669"/>
    <property type="project" value="InterPro"/>
</dbReference>
<dbReference type="InterPro" id="IPR050706">
    <property type="entry name" value="Cyclic-di-GMP_PDE-like"/>
</dbReference>
<dbReference type="Gene3D" id="3.30.70.270">
    <property type="match status" value="1"/>
</dbReference>
<feature type="transmembrane region" description="Helical" evidence="1">
    <location>
        <begin position="114"/>
        <end position="131"/>
    </location>
</feature>
<keyword evidence="1" id="KW-0472">Membrane</keyword>
<keyword evidence="5" id="KW-1185">Reference proteome</keyword>
<dbReference type="CDD" id="cd01949">
    <property type="entry name" value="GGDEF"/>
    <property type="match status" value="1"/>
</dbReference>
<feature type="transmembrane region" description="Helical" evidence="1">
    <location>
        <begin position="179"/>
        <end position="200"/>
    </location>
</feature>
<dbReference type="EMBL" id="CP071868">
    <property type="protein sequence ID" value="QTE29280.1"/>
    <property type="molecule type" value="Genomic_DNA"/>
</dbReference>
<feature type="transmembrane region" description="Helical" evidence="1">
    <location>
        <begin position="143"/>
        <end position="167"/>
    </location>
</feature>
<organism evidence="4 5">
    <name type="scientific">Pengzhenrongella sicca</name>
    <dbReference type="NCBI Taxonomy" id="2819238"/>
    <lineage>
        <taxon>Bacteria</taxon>
        <taxon>Bacillati</taxon>
        <taxon>Actinomycetota</taxon>
        <taxon>Actinomycetes</taxon>
        <taxon>Micrococcales</taxon>
        <taxon>Pengzhenrongella</taxon>
    </lineage>
</organism>
<dbReference type="NCBIfam" id="TIGR00254">
    <property type="entry name" value="GGDEF"/>
    <property type="match status" value="1"/>
</dbReference>